<dbReference type="EC" id="1.1.1.141" evidence="3"/>
<evidence type="ECO:0000256" key="13">
    <source>
        <dbReference type="ARBA" id="ARBA00048144"/>
    </source>
</evidence>
<dbReference type="EC" id="1.1.1.232" evidence="4"/>
<dbReference type="PRINTS" id="PR00080">
    <property type="entry name" value="SDRFAMILY"/>
</dbReference>
<evidence type="ECO:0000256" key="17">
    <source>
        <dbReference type="ARBA" id="ARBA00048611"/>
    </source>
</evidence>
<evidence type="ECO:0000256" key="9">
    <source>
        <dbReference type="ARBA" id="ARBA00047325"/>
    </source>
</evidence>
<comment type="catalytic activity">
    <reaction evidence="17">
        <text>prostaglandin A1 + NAD(+) = 15-oxo-prostaglandin A1 + NADH + H(+)</text>
        <dbReference type="Rhea" id="RHEA:41263"/>
        <dbReference type="ChEBI" id="CHEBI:15378"/>
        <dbReference type="ChEBI" id="CHEBI:57398"/>
        <dbReference type="ChEBI" id="CHEBI:57540"/>
        <dbReference type="ChEBI" id="CHEBI:57945"/>
        <dbReference type="ChEBI" id="CHEBI:85072"/>
    </reaction>
    <physiologicalReaction direction="left-to-right" evidence="17">
        <dbReference type="Rhea" id="RHEA:41264"/>
    </physiologicalReaction>
</comment>
<comment type="catalytic activity">
    <reaction evidence="15">
        <text>resolvin D2 + NAD(+) = 7-oxoresolvin D2 + NADH + H(+)</text>
        <dbReference type="Rhea" id="RHEA:53584"/>
        <dbReference type="ChEBI" id="CHEBI:15378"/>
        <dbReference type="ChEBI" id="CHEBI:57540"/>
        <dbReference type="ChEBI" id="CHEBI:57945"/>
        <dbReference type="ChEBI" id="CHEBI:133367"/>
        <dbReference type="ChEBI" id="CHEBI:137497"/>
    </reaction>
    <physiologicalReaction direction="left-to-right" evidence="15">
        <dbReference type="Rhea" id="RHEA:53585"/>
    </physiologicalReaction>
</comment>
<evidence type="ECO:0000256" key="16">
    <source>
        <dbReference type="ARBA" id="ARBA00048535"/>
    </source>
</evidence>
<evidence type="ECO:0000256" key="2">
    <source>
        <dbReference type="ARBA" id="ARBA00023002"/>
    </source>
</evidence>
<evidence type="ECO:0000256" key="5">
    <source>
        <dbReference type="ARBA" id="ARBA00040276"/>
    </source>
</evidence>
<evidence type="ECO:0000256" key="6">
    <source>
        <dbReference type="ARBA" id="ARBA00041812"/>
    </source>
</evidence>
<evidence type="ECO:0000256" key="1">
    <source>
        <dbReference type="ARBA" id="ARBA00006484"/>
    </source>
</evidence>
<dbReference type="PANTHER" id="PTHR44229">
    <property type="entry name" value="15-HYDROXYPROSTAGLANDIN DEHYDROGENASE [NAD(+)]"/>
    <property type="match status" value="1"/>
</dbReference>
<dbReference type="PANTHER" id="PTHR44229:SF4">
    <property type="entry name" value="15-HYDROXYPROSTAGLANDIN DEHYDROGENASE [NAD(+)]"/>
    <property type="match status" value="1"/>
</dbReference>
<keyword evidence="2" id="KW-0560">Oxidoreductase</keyword>
<dbReference type="STRING" id="307972.A0A2G8L6H9"/>
<proteinExistence type="inferred from homology"/>
<keyword evidence="24" id="KW-1185">Reference proteome</keyword>
<comment type="catalytic activity">
    <reaction evidence="19">
        <text>resolvin D2 + NAD(+) = 16-oxoresolvin D2 + NADH + H(+)</text>
        <dbReference type="Rhea" id="RHEA:53588"/>
        <dbReference type="ChEBI" id="CHEBI:15378"/>
        <dbReference type="ChEBI" id="CHEBI:57540"/>
        <dbReference type="ChEBI" id="CHEBI:57945"/>
        <dbReference type="ChEBI" id="CHEBI:133367"/>
        <dbReference type="ChEBI" id="CHEBI:137498"/>
    </reaction>
    <physiologicalReaction direction="left-to-right" evidence="19">
        <dbReference type="Rhea" id="RHEA:53589"/>
    </physiologicalReaction>
</comment>
<evidence type="ECO:0000256" key="14">
    <source>
        <dbReference type="ARBA" id="ARBA00048170"/>
    </source>
</evidence>
<evidence type="ECO:0000256" key="19">
    <source>
        <dbReference type="ARBA" id="ARBA00048921"/>
    </source>
</evidence>
<dbReference type="GO" id="GO:0016404">
    <property type="term" value="F:15-hydroxyprostaglandin dehydrogenase (NAD+) activity"/>
    <property type="evidence" value="ECO:0007669"/>
    <property type="project" value="UniProtKB-EC"/>
</dbReference>
<comment type="catalytic activity">
    <reaction evidence="11">
        <text>14-hydroxy-(4Z,7Z,10Z,12E,16Z,19Z)-docosahexaenoate + NAD(+) = 14-oxo-(4Z,7Z,10Z,12E,16Z,19Z)-docosahexaenoate + NADH + H(+)</text>
        <dbReference type="Rhea" id="RHEA:48952"/>
        <dbReference type="ChEBI" id="CHEBI:15378"/>
        <dbReference type="ChEBI" id="CHEBI:57540"/>
        <dbReference type="ChEBI" id="CHEBI:57945"/>
        <dbReference type="ChEBI" id="CHEBI:90866"/>
        <dbReference type="ChEBI" id="CHEBI:90867"/>
    </reaction>
    <physiologicalReaction direction="left-to-right" evidence="11">
        <dbReference type="Rhea" id="RHEA:48953"/>
    </physiologicalReaction>
</comment>
<dbReference type="Proteomes" id="UP000230750">
    <property type="component" value="Unassembled WGS sequence"/>
</dbReference>
<comment type="catalytic activity">
    <reaction evidence="13">
        <text>(11R)-hydroxy-(5Z,8Z,12E,14Z)-eicosatetraenoate + NAD(+) = 11-oxo-(5Z,8Z,12E,14Z)-eicosatetraenoate + NADH + H(+)</text>
        <dbReference type="Rhea" id="RHEA:48640"/>
        <dbReference type="ChEBI" id="CHEBI:15378"/>
        <dbReference type="ChEBI" id="CHEBI:57540"/>
        <dbReference type="ChEBI" id="CHEBI:57945"/>
        <dbReference type="ChEBI" id="CHEBI:78836"/>
        <dbReference type="ChEBI" id="CHEBI:90697"/>
    </reaction>
    <physiologicalReaction direction="left-to-right" evidence="13">
        <dbReference type="Rhea" id="RHEA:48641"/>
    </physiologicalReaction>
</comment>
<dbReference type="PRINTS" id="PR00081">
    <property type="entry name" value="GDHRDH"/>
</dbReference>
<evidence type="ECO:0000256" key="3">
    <source>
        <dbReference type="ARBA" id="ARBA00038968"/>
    </source>
</evidence>
<dbReference type="GO" id="GO:0047034">
    <property type="term" value="F:15-hydroxyicosatetraenoate dehydrogenase activity"/>
    <property type="evidence" value="ECO:0007669"/>
    <property type="project" value="UniProtKB-EC"/>
</dbReference>
<organism evidence="23 24">
    <name type="scientific">Stichopus japonicus</name>
    <name type="common">Sea cucumber</name>
    <dbReference type="NCBI Taxonomy" id="307972"/>
    <lineage>
        <taxon>Eukaryota</taxon>
        <taxon>Metazoa</taxon>
        <taxon>Echinodermata</taxon>
        <taxon>Eleutherozoa</taxon>
        <taxon>Echinozoa</taxon>
        <taxon>Holothuroidea</taxon>
        <taxon>Aspidochirotacea</taxon>
        <taxon>Aspidochirotida</taxon>
        <taxon>Stichopodidae</taxon>
        <taxon>Apostichopus</taxon>
    </lineage>
</organism>
<dbReference type="Pfam" id="PF00106">
    <property type="entry name" value="adh_short"/>
    <property type="match status" value="1"/>
</dbReference>
<dbReference type="InterPro" id="IPR036291">
    <property type="entry name" value="NAD(P)-bd_dom_sf"/>
</dbReference>
<evidence type="ECO:0000256" key="22">
    <source>
        <dbReference type="RuleBase" id="RU000363"/>
    </source>
</evidence>
<dbReference type="OrthoDB" id="37659at2759"/>
<evidence type="ECO:0000256" key="18">
    <source>
        <dbReference type="ARBA" id="ARBA00048739"/>
    </source>
</evidence>
<name>A0A2G8L6H9_STIJA</name>
<sequence length="241" mass="26258">MWHGVIHTEELATLNKLVALIDIDNETGEQTLKEFRDLFGGERVMFIKCDVTSETELTDAFERTKSVNNRLDLVVNNAGVTPSNPKVIDVNLTAVIKGSYLAKQFMSKENGGSGGVLINTASIAGLVPFVHPSYVASKYGVVGFSLALVETDPSFRADDIRVGIICPTFVDTPLLINVSDDSTIRKANKVPISQVVDAFLLVIEGDTKNGCCVRITSANGIDIHPLKSVDEYNKELQIFKI</sequence>
<dbReference type="EMBL" id="MRZV01000197">
    <property type="protein sequence ID" value="PIK55879.1"/>
    <property type="molecule type" value="Genomic_DNA"/>
</dbReference>
<dbReference type="Gene3D" id="3.40.50.720">
    <property type="entry name" value="NAD(P)-binding Rossmann-like Domain"/>
    <property type="match status" value="1"/>
</dbReference>
<dbReference type="GO" id="GO:0005737">
    <property type="term" value="C:cytoplasm"/>
    <property type="evidence" value="ECO:0007669"/>
    <property type="project" value="TreeGrafter"/>
</dbReference>
<comment type="similarity">
    <text evidence="1 22">Belongs to the short-chain dehydrogenases/reductases (SDR) family.</text>
</comment>
<protein>
    <recommendedName>
        <fullName evidence="5">15-hydroxyprostaglandin dehydrogenase [NAD(+)]</fullName>
        <ecNumber evidence="3">1.1.1.141</ecNumber>
        <ecNumber evidence="4">1.1.1.232</ecNumber>
    </recommendedName>
    <alternativeName>
        <fullName evidence="7">Eicosanoid/docosanoid dehydrogenase [NAD(+)]</fullName>
    </alternativeName>
    <alternativeName>
        <fullName evidence="6">Prostaglandin dehydrogenase 1</fullName>
    </alternativeName>
</protein>
<comment type="catalytic activity">
    <reaction evidence="12">
        <text>15-oxo-(5S,6R)-dihydroxy-(7E,9E,11Z)-eicosatrienoate + NADH + H(+) = (5S,6R,15S)-trihydroxy-(7E,9E,11Z)-eicosatrienoate + NAD(+)</text>
        <dbReference type="Rhea" id="RHEA:41596"/>
        <dbReference type="ChEBI" id="CHEBI:15378"/>
        <dbReference type="ChEBI" id="CHEBI:57540"/>
        <dbReference type="ChEBI" id="CHEBI:57945"/>
        <dbReference type="ChEBI" id="CHEBI:78325"/>
        <dbReference type="ChEBI" id="CHEBI:78329"/>
    </reaction>
    <physiologicalReaction direction="left-to-right" evidence="12">
        <dbReference type="Rhea" id="RHEA:41597"/>
    </physiologicalReaction>
</comment>
<reference evidence="23 24" key="1">
    <citation type="journal article" date="2017" name="PLoS Biol.">
        <title>The sea cucumber genome provides insights into morphological evolution and visceral regeneration.</title>
        <authorList>
            <person name="Zhang X."/>
            <person name="Sun L."/>
            <person name="Yuan J."/>
            <person name="Sun Y."/>
            <person name="Gao Y."/>
            <person name="Zhang L."/>
            <person name="Li S."/>
            <person name="Dai H."/>
            <person name="Hamel J.F."/>
            <person name="Liu C."/>
            <person name="Yu Y."/>
            <person name="Liu S."/>
            <person name="Lin W."/>
            <person name="Guo K."/>
            <person name="Jin S."/>
            <person name="Xu P."/>
            <person name="Storey K.B."/>
            <person name="Huan P."/>
            <person name="Zhang T."/>
            <person name="Zhou Y."/>
            <person name="Zhang J."/>
            <person name="Lin C."/>
            <person name="Li X."/>
            <person name="Xing L."/>
            <person name="Huo D."/>
            <person name="Sun M."/>
            <person name="Wang L."/>
            <person name="Mercier A."/>
            <person name="Li F."/>
            <person name="Yang H."/>
            <person name="Xiang J."/>
        </authorList>
    </citation>
    <scope>NUCLEOTIDE SEQUENCE [LARGE SCALE GENOMIC DNA]</scope>
    <source>
        <strain evidence="23">Shaxun</strain>
        <tissue evidence="23">Muscle</tissue>
    </source>
</reference>
<comment type="catalytic activity">
    <reaction evidence="21">
        <text>resolvin E1 + NAD(+) = 18-oxo-resolvin E1 + NADH + H(+)</text>
        <dbReference type="Rhea" id="RHEA:49244"/>
        <dbReference type="ChEBI" id="CHEBI:15378"/>
        <dbReference type="ChEBI" id="CHEBI:57540"/>
        <dbReference type="ChEBI" id="CHEBI:57945"/>
        <dbReference type="ChEBI" id="CHEBI:91000"/>
        <dbReference type="ChEBI" id="CHEBI:91001"/>
    </reaction>
    <physiologicalReaction direction="left-to-right" evidence="21">
        <dbReference type="Rhea" id="RHEA:49245"/>
    </physiologicalReaction>
</comment>
<gene>
    <name evidence="23" type="ORF">BSL78_07213</name>
</gene>
<evidence type="ECO:0000256" key="12">
    <source>
        <dbReference type="ARBA" id="ARBA00048140"/>
    </source>
</evidence>
<evidence type="ECO:0000256" key="20">
    <source>
        <dbReference type="ARBA" id="ARBA00049151"/>
    </source>
</evidence>
<comment type="catalytic activity">
    <reaction evidence="16">
        <text>lipoxin A4 + NAD(+) = 15-oxo-(5S,6R)-dihydroxy-(7E,9E,11Z,13E)-eicosatetraenoate + NADH + H(+)</text>
        <dbReference type="Rhea" id="RHEA:41572"/>
        <dbReference type="ChEBI" id="CHEBI:15378"/>
        <dbReference type="ChEBI" id="CHEBI:57540"/>
        <dbReference type="ChEBI" id="CHEBI:57945"/>
        <dbReference type="ChEBI" id="CHEBI:67026"/>
        <dbReference type="ChEBI" id="CHEBI:78311"/>
    </reaction>
    <physiologicalReaction direction="left-to-right" evidence="16">
        <dbReference type="Rhea" id="RHEA:41573"/>
    </physiologicalReaction>
</comment>
<comment type="catalytic activity">
    <reaction evidence="10">
        <text>resolvin D1 + NAD(+) = 8-oxoresolvin D1 + NADH + H(+)</text>
        <dbReference type="Rhea" id="RHEA:50124"/>
        <dbReference type="ChEBI" id="CHEBI:15378"/>
        <dbReference type="ChEBI" id="CHEBI:57540"/>
        <dbReference type="ChEBI" id="CHEBI:57945"/>
        <dbReference type="ChEBI" id="CHEBI:132079"/>
        <dbReference type="ChEBI" id="CHEBI:132080"/>
    </reaction>
    <physiologicalReaction direction="left-to-right" evidence="10">
        <dbReference type="Rhea" id="RHEA:50125"/>
    </physiologicalReaction>
</comment>
<evidence type="ECO:0000313" key="23">
    <source>
        <dbReference type="EMBL" id="PIK55879.1"/>
    </source>
</evidence>
<evidence type="ECO:0000256" key="7">
    <source>
        <dbReference type="ARBA" id="ARBA00042026"/>
    </source>
</evidence>
<comment type="catalytic activity">
    <reaction evidence="20">
        <text>(15S)-hydroxy-(5Z,8Z,11Z,13E)-eicosatetraenoate + NAD(+) = 15-oxo-(5Z,8Z,11Z,13E)-eicosatetraenoate + NADH + H(+)</text>
        <dbReference type="Rhea" id="RHEA:23260"/>
        <dbReference type="ChEBI" id="CHEBI:15378"/>
        <dbReference type="ChEBI" id="CHEBI:57409"/>
        <dbReference type="ChEBI" id="CHEBI:57410"/>
        <dbReference type="ChEBI" id="CHEBI:57540"/>
        <dbReference type="ChEBI" id="CHEBI:57945"/>
        <dbReference type="EC" id="1.1.1.232"/>
    </reaction>
    <physiologicalReaction direction="left-to-right" evidence="20">
        <dbReference type="Rhea" id="RHEA:23261"/>
    </physiologicalReaction>
</comment>
<comment type="function">
    <text evidence="8">Catalyzes the NAD-dependent dehydrogenation (oxidation) of a broad array of hydroxylated polyunsaturated fatty acids (mainly eicosanoids and docosanoids, including prostaglandins, lipoxins and resolvins), yielding their corresponding keto (oxo) metabolites. Decreases the levels of the pro-proliferative prostaglandins such as prostaglandin E2 (whose activity is increased in cancer because of an increase in the expression of cyclooxygenase 2) and generates oxo-fatty acid products that can profoundly influence cell function by abrogating pro-inflammatory cytokine expression. Converts resolvins E1, D1 and D2 to their oxo products, which represents a mode of resolvin inactivation. Resolvin E1 plays important roles during the resolution phase of acute inflammation, while resolvins D1 and D2 have a unique role in obesity-induced adipose inflammation.</text>
</comment>
<dbReference type="AlphaFoldDB" id="A0A2G8L6H9"/>
<comment type="catalytic activity">
    <reaction evidence="9">
        <text>prostaglandin E1 + NAD(+) = 15-oxoprostaglandin E1 + NADH + H(+)</text>
        <dbReference type="Rhea" id="RHEA:16477"/>
        <dbReference type="ChEBI" id="CHEBI:15378"/>
        <dbReference type="ChEBI" id="CHEBI:57397"/>
        <dbReference type="ChEBI" id="CHEBI:57401"/>
        <dbReference type="ChEBI" id="CHEBI:57540"/>
        <dbReference type="ChEBI" id="CHEBI:57945"/>
    </reaction>
    <physiologicalReaction direction="left-to-right" evidence="9">
        <dbReference type="Rhea" id="RHEA:16478"/>
    </physiologicalReaction>
</comment>
<evidence type="ECO:0000256" key="11">
    <source>
        <dbReference type="ARBA" id="ARBA00048008"/>
    </source>
</evidence>
<comment type="caution">
    <text evidence="23">The sequence shown here is derived from an EMBL/GenBank/DDBJ whole genome shotgun (WGS) entry which is preliminary data.</text>
</comment>
<evidence type="ECO:0000256" key="4">
    <source>
        <dbReference type="ARBA" id="ARBA00039060"/>
    </source>
</evidence>
<evidence type="ECO:0000256" key="10">
    <source>
        <dbReference type="ARBA" id="ARBA00047672"/>
    </source>
</evidence>
<comment type="catalytic activity">
    <reaction evidence="18">
        <text>prostaglandin E2 + NAD(+) = 15-oxoprostaglandin E2 + NADH + H(+)</text>
        <dbReference type="Rhea" id="RHEA:11876"/>
        <dbReference type="ChEBI" id="CHEBI:15378"/>
        <dbReference type="ChEBI" id="CHEBI:57400"/>
        <dbReference type="ChEBI" id="CHEBI:57540"/>
        <dbReference type="ChEBI" id="CHEBI:57945"/>
        <dbReference type="ChEBI" id="CHEBI:606564"/>
        <dbReference type="EC" id="1.1.1.141"/>
    </reaction>
    <physiologicalReaction direction="left-to-right" evidence="18">
        <dbReference type="Rhea" id="RHEA:11877"/>
    </physiologicalReaction>
</comment>
<dbReference type="SUPFAM" id="SSF51735">
    <property type="entry name" value="NAD(P)-binding Rossmann-fold domains"/>
    <property type="match status" value="1"/>
</dbReference>
<evidence type="ECO:0000256" key="8">
    <source>
        <dbReference type="ARBA" id="ARBA00045705"/>
    </source>
</evidence>
<comment type="catalytic activity">
    <reaction evidence="14">
        <text>resolvin D1 + NAD(+) = 17-oxoresolvin D1 + NADH + H(+)</text>
        <dbReference type="Rhea" id="RHEA:50128"/>
        <dbReference type="ChEBI" id="CHEBI:15378"/>
        <dbReference type="ChEBI" id="CHEBI:57540"/>
        <dbReference type="ChEBI" id="CHEBI:57945"/>
        <dbReference type="ChEBI" id="CHEBI:132079"/>
        <dbReference type="ChEBI" id="CHEBI:132081"/>
    </reaction>
    <physiologicalReaction direction="left-to-right" evidence="14">
        <dbReference type="Rhea" id="RHEA:50129"/>
    </physiologicalReaction>
</comment>
<evidence type="ECO:0000256" key="21">
    <source>
        <dbReference type="ARBA" id="ARBA00049188"/>
    </source>
</evidence>
<evidence type="ECO:0000256" key="15">
    <source>
        <dbReference type="ARBA" id="ARBA00048393"/>
    </source>
</evidence>
<dbReference type="InterPro" id="IPR002347">
    <property type="entry name" value="SDR_fam"/>
</dbReference>
<evidence type="ECO:0000313" key="24">
    <source>
        <dbReference type="Proteomes" id="UP000230750"/>
    </source>
</evidence>
<accession>A0A2G8L6H9</accession>